<dbReference type="InterPro" id="IPR050131">
    <property type="entry name" value="Peptidase_S8_subtilisin-like"/>
</dbReference>
<evidence type="ECO:0000313" key="9">
    <source>
        <dbReference type="Proteomes" id="UP000012046"/>
    </source>
</evidence>
<feature type="active site" description="Charge relay system" evidence="5">
    <location>
        <position position="246"/>
    </location>
</feature>
<dbReference type="InterPro" id="IPR000209">
    <property type="entry name" value="Peptidase_S8/S53_dom"/>
</dbReference>
<dbReference type="SUPFAM" id="SSF52743">
    <property type="entry name" value="Subtilisin-like"/>
    <property type="match status" value="1"/>
</dbReference>
<dbReference type="Gene3D" id="3.40.50.200">
    <property type="entry name" value="Peptidase S8/S53 domain"/>
    <property type="match status" value="1"/>
</dbReference>
<keyword evidence="9" id="KW-1185">Reference proteome</keyword>
<evidence type="ECO:0000256" key="6">
    <source>
        <dbReference type="SAM" id="MobiDB-lite"/>
    </source>
</evidence>
<dbReference type="PATRIC" id="fig|1129374.4.peg.2188"/>
<dbReference type="GO" id="GO:0004252">
    <property type="term" value="F:serine-type endopeptidase activity"/>
    <property type="evidence" value="ECO:0007669"/>
    <property type="project" value="UniProtKB-UniRule"/>
</dbReference>
<evidence type="ECO:0000256" key="4">
    <source>
        <dbReference type="ARBA" id="ARBA00022825"/>
    </source>
</evidence>
<comment type="caution">
    <text evidence="8">The sequence shown here is derived from an EMBL/GenBank/DDBJ whole genome shotgun (WGS) entry which is preliminary data.</text>
</comment>
<dbReference type="PANTHER" id="PTHR43806">
    <property type="entry name" value="PEPTIDASE S8"/>
    <property type="match status" value="1"/>
</dbReference>
<feature type="domain" description="Peptidase S8/S53" evidence="7">
    <location>
        <begin position="207"/>
        <end position="434"/>
    </location>
</feature>
<name>H3ZFW1_9ALTE</name>
<sequence length="452" mass="49236">MPILIILLLFCAELSAQVSPPARPERPERPTNPATERQVERQLDRALSQVERATERNHTAASRGLAIAEQQLKAAAERVQIASERPAHLINEAYLSEIELALYQNLPAIKSEWLLLLTNNELAQAQAHSAQWQQYITDQQALSLLDTQILTLRLPSHLDNLNALASLLPADLITKASRNFLFQAQTTKQPELAAETWRFKQPLCQDAMKIGLVDSAIQNSHPAFDGKAAITQRPFHDGRFSADMQHATAIASILIGRSPQHEPLVPNAQLYSANVFFNSANLQAQSTLLSLVQGLNWLAEERVSVINMSLSGPDNPILQQAVRALDRANIVMVAAVGNDGPGAPIRYPAAYPEVIAVTAIDKTYQLYRWAVRGEHIDFAAPGVNLFAASANGGWQAVTGTSFASPIVAGFVACLNNTAGLSMPAIKAALRMQALNHKAQRSEYPLLIPASEG</sequence>
<dbReference type="InterPro" id="IPR015500">
    <property type="entry name" value="Peptidase_S8_subtilisin-rel"/>
</dbReference>
<evidence type="ECO:0000256" key="5">
    <source>
        <dbReference type="PROSITE-ProRule" id="PRU01240"/>
    </source>
</evidence>
<evidence type="ECO:0000256" key="3">
    <source>
        <dbReference type="ARBA" id="ARBA00022801"/>
    </source>
</evidence>
<dbReference type="PROSITE" id="PS00138">
    <property type="entry name" value="SUBTILASE_SER"/>
    <property type="match status" value="1"/>
</dbReference>
<gene>
    <name evidence="8" type="ORF">AJE_11039</name>
</gene>
<dbReference type="PRINTS" id="PR00723">
    <property type="entry name" value="SUBTILISIN"/>
</dbReference>
<reference evidence="8 9" key="1">
    <citation type="journal article" date="2012" name="J. Bacteriol.">
        <title>Genome Sequence of Extracellular-Protease-Producing Alishewanella jeotgali Isolated from Traditional Korean Fermented Seafood.</title>
        <authorList>
            <person name="Jung J."/>
            <person name="Chun J."/>
            <person name="Park W."/>
        </authorList>
    </citation>
    <scope>NUCLEOTIDE SEQUENCE [LARGE SCALE GENOMIC DNA]</scope>
    <source>
        <strain evidence="8 9">KCTC 22429</strain>
    </source>
</reference>
<comment type="similarity">
    <text evidence="1 5">Belongs to the peptidase S8 family.</text>
</comment>
<dbReference type="PANTHER" id="PTHR43806:SF11">
    <property type="entry name" value="CEREVISIN-RELATED"/>
    <property type="match status" value="1"/>
</dbReference>
<proteinExistence type="inferred from homology"/>
<dbReference type="EMBL" id="AHTH01000037">
    <property type="protein sequence ID" value="EHR40597.1"/>
    <property type="molecule type" value="Genomic_DNA"/>
</dbReference>
<accession>H3ZFW1</accession>
<dbReference type="Pfam" id="PF00082">
    <property type="entry name" value="Peptidase_S8"/>
    <property type="match status" value="1"/>
</dbReference>
<dbReference type="GO" id="GO:0006508">
    <property type="term" value="P:proteolysis"/>
    <property type="evidence" value="ECO:0007669"/>
    <property type="project" value="UniProtKB-KW"/>
</dbReference>
<dbReference type="InterPro" id="IPR023828">
    <property type="entry name" value="Peptidase_S8_Ser-AS"/>
</dbReference>
<dbReference type="PROSITE" id="PS51892">
    <property type="entry name" value="SUBTILASE"/>
    <property type="match status" value="1"/>
</dbReference>
<evidence type="ECO:0000313" key="8">
    <source>
        <dbReference type="EMBL" id="EHR40597.1"/>
    </source>
</evidence>
<feature type="active site" description="Charge relay system" evidence="5">
    <location>
        <position position="401"/>
    </location>
</feature>
<keyword evidence="2 5" id="KW-0645">Protease</keyword>
<dbReference type="CDD" id="cd05561">
    <property type="entry name" value="Peptidases_S8_4"/>
    <property type="match status" value="1"/>
</dbReference>
<dbReference type="STRING" id="1129374.AJE_11039"/>
<feature type="active site" description="Charge relay system" evidence="5">
    <location>
        <position position="214"/>
    </location>
</feature>
<dbReference type="RefSeq" id="WP_008950913.1">
    <property type="nucleotide sequence ID" value="NZ_AHTH01000037.1"/>
</dbReference>
<evidence type="ECO:0000259" key="7">
    <source>
        <dbReference type="Pfam" id="PF00082"/>
    </source>
</evidence>
<keyword evidence="3 5" id="KW-0378">Hydrolase</keyword>
<dbReference type="Proteomes" id="UP000012046">
    <property type="component" value="Unassembled WGS sequence"/>
</dbReference>
<dbReference type="InterPro" id="IPR036852">
    <property type="entry name" value="Peptidase_S8/S53_dom_sf"/>
</dbReference>
<evidence type="ECO:0000256" key="2">
    <source>
        <dbReference type="ARBA" id="ARBA00022670"/>
    </source>
</evidence>
<dbReference type="AlphaFoldDB" id="H3ZFW1"/>
<organism evidence="8 9">
    <name type="scientific">Alishewanella jeotgali KCTC 22429</name>
    <dbReference type="NCBI Taxonomy" id="1129374"/>
    <lineage>
        <taxon>Bacteria</taxon>
        <taxon>Pseudomonadati</taxon>
        <taxon>Pseudomonadota</taxon>
        <taxon>Gammaproteobacteria</taxon>
        <taxon>Alteromonadales</taxon>
        <taxon>Alteromonadaceae</taxon>
        <taxon>Alishewanella</taxon>
    </lineage>
</organism>
<feature type="region of interest" description="Disordered" evidence="6">
    <location>
        <begin position="19"/>
        <end position="40"/>
    </location>
</feature>
<evidence type="ECO:0000256" key="1">
    <source>
        <dbReference type="ARBA" id="ARBA00011073"/>
    </source>
</evidence>
<dbReference type="eggNOG" id="COG1404">
    <property type="taxonomic scope" value="Bacteria"/>
</dbReference>
<keyword evidence="4 5" id="KW-0720">Serine protease</keyword>
<protein>
    <submittedName>
        <fullName evidence="8">Peptidase S8/S53 subtilisin kexin sedolisin</fullName>
    </submittedName>
</protein>